<sequence length="152" mass="17650">MAKIWDPGNVVEIDLGNDRIAYGMVIDFPLVAFFDKVTNKNETLNLEEIRGLPIAFKIWVMKFAIGKNGWKRIGTSQLKEEEKESPWFYKFDQIAKRFSIVRGHEEKNSTRDECLELECAAVWDPEHIVSRLNDHFDGKPNHWVESLAAKNK</sequence>
<evidence type="ECO:0000313" key="1">
    <source>
        <dbReference type="EMBL" id="ADE53611.1"/>
    </source>
</evidence>
<organism evidence="1 2">
    <name type="scientific">Coraliomargarita akajimensis (strain DSM 45221 / IAM 15411 / JCM 23193 / KCTC 12865 / 04OKA010-24)</name>
    <dbReference type="NCBI Taxonomy" id="583355"/>
    <lineage>
        <taxon>Bacteria</taxon>
        <taxon>Pseudomonadati</taxon>
        <taxon>Verrucomicrobiota</taxon>
        <taxon>Opitutia</taxon>
        <taxon>Puniceicoccales</taxon>
        <taxon>Coraliomargaritaceae</taxon>
        <taxon>Coraliomargarita</taxon>
    </lineage>
</organism>
<dbReference type="HOGENOM" id="CLU_1682866_0_0_0"/>
<dbReference type="OrthoDB" id="3523981at2"/>
<dbReference type="eggNOG" id="ENOG5030X2R">
    <property type="taxonomic scope" value="Bacteria"/>
</dbReference>
<reference evidence="1 2" key="1">
    <citation type="journal article" date="2010" name="Stand. Genomic Sci.">
        <title>Complete genome sequence of Coraliomargarita akajimensis type strain (04OKA010-24).</title>
        <authorList>
            <person name="Mavromatis K."/>
            <person name="Abt B."/>
            <person name="Brambilla E."/>
            <person name="Lapidus A."/>
            <person name="Copeland A."/>
            <person name="Deshpande S."/>
            <person name="Nolan M."/>
            <person name="Lucas S."/>
            <person name="Tice H."/>
            <person name="Cheng J.F."/>
            <person name="Han C."/>
            <person name="Detter J.C."/>
            <person name="Woyke T."/>
            <person name="Goodwin L."/>
            <person name="Pitluck S."/>
            <person name="Held B."/>
            <person name="Brettin T."/>
            <person name="Tapia R."/>
            <person name="Ivanova N."/>
            <person name="Mikhailova N."/>
            <person name="Pati A."/>
            <person name="Liolios K."/>
            <person name="Chen A."/>
            <person name="Palaniappan K."/>
            <person name="Land M."/>
            <person name="Hauser L."/>
            <person name="Chang Y.J."/>
            <person name="Jeffries C.D."/>
            <person name="Rohde M."/>
            <person name="Goker M."/>
            <person name="Bristow J."/>
            <person name="Eisen J.A."/>
            <person name="Markowitz V."/>
            <person name="Hugenholtz P."/>
            <person name="Klenk H.P."/>
            <person name="Kyrpides N.C."/>
        </authorList>
    </citation>
    <scope>NUCLEOTIDE SEQUENCE [LARGE SCALE GENOMIC DNA]</scope>
    <source>
        <strain evidence="2">DSM 45221 / IAM 15411 / JCM 23193 / KCTC 12865</strain>
    </source>
</reference>
<evidence type="ECO:0000313" key="2">
    <source>
        <dbReference type="Proteomes" id="UP000000925"/>
    </source>
</evidence>
<dbReference type="KEGG" id="caa:Caka_0586"/>
<dbReference type="RefSeq" id="WP_013042336.1">
    <property type="nucleotide sequence ID" value="NC_014008.1"/>
</dbReference>
<proteinExistence type="predicted"/>
<dbReference type="AlphaFoldDB" id="D5ENV2"/>
<gene>
    <name evidence="1" type="ordered locus">Caka_0586</name>
</gene>
<dbReference type="STRING" id="583355.Caka_0586"/>
<dbReference type="InterPro" id="IPR029278">
    <property type="entry name" value="Imm26"/>
</dbReference>
<name>D5ENV2_CORAD</name>
<dbReference type="EMBL" id="CP001998">
    <property type="protein sequence ID" value="ADE53611.1"/>
    <property type="molecule type" value="Genomic_DNA"/>
</dbReference>
<protein>
    <submittedName>
        <fullName evidence="1">Uncharacterized protein</fullName>
    </submittedName>
</protein>
<dbReference type="Pfam" id="PF15428">
    <property type="entry name" value="Imm26"/>
    <property type="match status" value="1"/>
</dbReference>
<accession>D5ENV2</accession>
<keyword evidence="2" id="KW-1185">Reference proteome</keyword>
<dbReference type="Proteomes" id="UP000000925">
    <property type="component" value="Chromosome"/>
</dbReference>